<dbReference type="GO" id="GO:0000463">
    <property type="term" value="P:maturation of LSU-rRNA from tricistronic rRNA transcript (SSU-rRNA, 5.8S rRNA, LSU-rRNA)"/>
    <property type="evidence" value="ECO:0007669"/>
    <property type="project" value="TreeGrafter"/>
</dbReference>
<dbReference type="PANTHER" id="PTHR12728:SF0">
    <property type="entry name" value="RIBOSOME PRODUCTION FACTOR 2 HOMOLOG"/>
    <property type="match status" value="1"/>
</dbReference>
<accession>A0A6L2LS16</accession>
<dbReference type="GO" id="GO:0019843">
    <property type="term" value="F:rRNA binding"/>
    <property type="evidence" value="ECO:0007669"/>
    <property type="project" value="InterPro"/>
</dbReference>
<organism evidence="3">
    <name type="scientific">Tanacetum cinerariifolium</name>
    <name type="common">Dalmatian daisy</name>
    <name type="synonym">Chrysanthemum cinerariifolium</name>
    <dbReference type="NCBI Taxonomy" id="118510"/>
    <lineage>
        <taxon>Eukaryota</taxon>
        <taxon>Viridiplantae</taxon>
        <taxon>Streptophyta</taxon>
        <taxon>Embryophyta</taxon>
        <taxon>Tracheophyta</taxon>
        <taxon>Spermatophyta</taxon>
        <taxon>Magnoliopsida</taxon>
        <taxon>eudicotyledons</taxon>
        <taxon>Gunneridae</taxon>
        <taxon>Pentapetalae</taxon>
        <taxon>asterids</taxon>
        <taxon>campanulids</taxon>
        <taxon>Asterales</taxon>
        <taxon>Asteraceae</taxon>
        <taxon>Asteroideae</taxon>
        <taxon>Anthemideae</taxon>
        <taxon>Anthemidinae</taxon>
        <taxon>Tanacetum</taxon>
    </lineage>
</organism>
<dbReference type="GO" id="GO:0000027">
    <property type="term" value="P:ribosomal large subunit assembly"/>
    <property type="evidence" value="ECO:0007669"/>
    <property type="project" value="InterPro"/>
</dbReference>
<dbReference type="AlphaFoldDB" id="A0A6L2LS16"/>
<name>A0A6L2LS16_TANCI</name>
<keyword evidence="2" id="KW-0539">Nucleus</keyword>
<proteinExistence type="predicted"/>
<evidence type="ECO:0000256" key="2">
    <source>
        <dbReference type="ARBA" id="ARBA00023242"/>
    </source>
</evidence>
<comment type="subcellular location">
    <subcellularLocation>
        <location evidence="1">Nucleus</location>
        <location evidence="1">Nucleolus</location>
    </subcellularLocation>
</comment>
<dbReference type="GO" id="GO:0005730">
    <property type="term" value="C:nucleolus"/>
    <property type="evidence" value="ECO:0007669"/>
    <property type="project" value="UniProtKB-SubCell"/>
</dbReference>
<protein>
    <submittedName>
        <fullName evidence="3">Ribosome production factor 2 homolog</fullName>
    </submittedName>
</protein>
<dbReference type="EMBL" id="BKCJ010005050">
    <property type="protein sequence ID" value="GEU64606.1"/>
    <property type="molecule type" value="Genomic_DNA"/>
</dbReference>
<gene>
    <name evidence="3" type="ORF">Tci_036584</name>
</gene>
<evidence type="ECO:0000256" key="1">
    <source>
        <dbReference type="ARBA" id="ARBA00004604"/>
    </source>
</evidence>
<dbReference type="PANTHER" id="PTHR12728">
    <property type="entry name" value="BRIX DOMAIN CONTAINING PROTEIN"/>
    <property type="match status" value="1"/>
</dbReference>
<evidence type="ECO:0000313" key="3">
    <source>
        <dbReference type="EMBL" id="GEU64606.1"/>
    </source>
</evidence>
<reference evidence="3" key="1">
    <citation type="journal article" date="2019" name="Sci. Rep.">
        <title>Draft genome of Tanacetum cinerariifolium, the natural source of mosquito coil.</title>
        <authorList>
            <person name="Yamashiro T."/>
            <person name="Shiraishi A."/>
            <person name="Satake H."/>
            <person name="Nakayama K."/>
        </authorList>
    </citation>
    <scope>NUCLEOTIDE SEQUENCE</scope>
</reference>
<sequence>MVTNWMGRLSWVRASEVVKSLNLAVLDRVYVVTAVSSNKVFFTHCALRLKKSGTVVPRMDLVVRRYRLPDESLRKEARKSLPS</sequence>
<dbReference type="InterPro" id="IPR039770">
    <property type="entry name" value="Rpf2"/>
</dbReference>
<comment type="caution">
    <text evidence="3">The sequence shown here is derived from an EMBL/GenBank/DDBJ whole genome shotgun (WGS) entry which is preliminary data.</text>
</comment>